<dbReference type="Proteomes" id="UP001589587">
    <property type="component" value="Unassembled WGS sequence"/>
</dbReference>
<dbReference type="EMBL" id="JBHMAS010000071">
    <property type="protein sequence ID" value="MFB9783601.1"/>
    <property type="molecule type" value="Genomic_DNA"/>
</dbReference>
<dbReference type="InterPro" id="IPR029069">
    <property type="entry name" value="HotDog_dom_sf"/>
</dbReference>
<organism evidence="2 3">
    <name type="scientific">Rhodococcus baikonurensis</name>
    <dbReference type="NCBI Taxonomy" id="172041"/>
    <lineage>
        <taxon>Bacteria</taxon>
        <taxon>Bacillati</taxon>
        <taxon>Actinomycetota</taxon>
        <taxon>Actinomycetes</taxon>
        <taxon>Mycobacteriales</taxon>
        <taxon>Nocardiaceae</taxon>
        <taxon>Rhodococcus</taxon>
        <taxon>Rhodococcus erythropolis group</taxon>
    </lineage>
</organism>
<evidence type="ECO:0000259" key="1">
    <source>
        <dbReference type="Pfam" id="PF13452"/>
    </source>
</evidence>
<gene>
    <name evidence="2" type="ORF">ACFFQ6_28255</name>
</gene>
<accession>A0ABV5XNL6</accession>
<name>A0ABV5XNL6_9NOCA</name>
<protein>
    <submittedName>
        <fullName evidence="2">MaoC family dehydratase N-terminal domain-containing protein</fullName>
    </submittedName>
</protein>
<comment type="caution">
    <text evidence="2">The sequence shown here is derived from an EMBL/GenBank/DDBJ whole genome shotgun (WGS) entry which is preliminary data.</text>
</comment>
<evidence type="ECO:0000313" key="3">
    <source>
        <dbReference type="Proteomes" id="UP001589587"/>
    </source>
</evidence>
<keyword evidence="3" id="KW-1185">Reference proteome</keyword>
<reference evidence="2 3" key="1">
    <citation type="submission" date="2024-09" db="EMBL/GenBank/DDBJ databases">
        <authorList>
            <person name="Sun Q."/>
            <person name="Mori K."/>
        </authorList>
    </citation>
    <scope>NUCLEOTIDE SEQUENCE [LARGE SCALE GENOMIC DNA]</scope>
    <source>
        <strain evidence="2 3">JCM 11411</strain>
    </source>
</reference>
<dbReference type="CDD" id="cd03441">
    <property type="entry name" value="R_hydratase_like"/>
    <property type="match status" value="1"/>
</dbReference>
<dbReference type="SUPFAM" id="SSF54637">
    <property type="entry name" value="Thioesterase/thiol ester dehydrase-isomerase"/>
    <property type="match status" value="1"/>
</dbReference>
<proteinExistence type="predicted"/>
<dbReference type="Gene3D" id="3.10.129.10">
    <property type="entry name" value="Hotdog Thioesterase"/>
    <property type="match status" value="1"/>
</dbReference>
<sequence length="162" mass="17662">MAIGRFPVEAGQVLQFARSLGDVNPVFTDPKVAISAGLDAIPAPPTYVQASAHFDPDYPLRPHPDRPWFGSGREATGYGPDDEDTAGGMLHGEQHFVYHRPLLVGDVLTATVRDGDTWTKLGRRGGELRFFEIITDYHDAAAELVVTARVVGVSTQHQPKEN</sequence>
<evidence type="ECO:0000313" key="2">
    <source>
        <dbReference type="EMBL" id="MFB9783601.1"/>
    </source>
</evidence>
<dbReference type="Pfam" id="PF13452">
    <property type="entry name" value="FAS1_DH_region"/>
    <property type="match status" value="1"/>
</dbReference>
<dbReference type="RefSeq" id="WP_054780818.1">
    <property type="nucleotide sequence ID" value="NZ_JBHMAS010000071.1"/>
</dbReference>
<dbReference type="InterPro" id="IPR039569">
    <property type="entry name" value="FAS1-like_DH_region"/>
</dbReference>
<feature type="domain" description="FAS1-like dehydratase" evidence="1">
    <location>
        <begin position="5"/>
        <end position="147"/>
    </location>
</feature>